<proteinExistence type="predicted"/>
<evidence type="ECO:0000313" key="2">
    <source>
        <dbReference type="Proteomes" id="UP001055072"/>
    </source>
</evidence>
<dbReference type="Proteomes" id="UP001055072">
    <property type="component" value="Unassembled WGS sequence"/>
</dbReference>
<sequence>MSAQQPQLPLSARIVQHSHENVSLPQADNANALPGSLGPFPDVFPPAVTHPSMPVDATGVNPTRKRRGDAEATLAAKHVARKVRLSEKDSISLVAYSKLSEEDQTLTAIALSLKTLAKLNSIQPANTTYTIPELLKGKIEVYVRNAMLCPMTTGYLDDLVRTVMGILRVNPAWGLTREVQDNECHSKVVHDRVSLRATEKRRSIKVMIAQSVGTANRDDPHGHRDNSIDIITLYITN</sequence>
<gene>
    <name evidence="1" type="ORF">BDY19DRAFT_990014</name>
</gene>
<name>A0ACB8UH50_9APHY</name>
<reference evidence="1" key="1">
    <citation type="journal article" date="2021" name="Environ. Microbiol.">
        <title>Gene family expansions and transcriptome signatures uncover fungal adaptations to wood decay.</title>
        <authorList>
            <person name="Hage H."/>
            <person name="Miyauchi S."/>
            <person name="Viragh M."/>
            <person name="Drula E."/>
            <person name="Min B."/>
            <person name="Chaduli D."/>
            <person name="Navarro D."/>
            <person name="Favel A."/>
            <person name="Norest M."/>
            <person name="Lesage-Meessen L."/>
            <person name="Balint B."/>
            <person name="Merenyi Z."/>
            <person name="de Eugenio L."/>
            <person name="Morin E."/>
            <person name="Martinez A.T."/>
            <person name="Baldrian P."/>
            <person name="Stursova M."/>
            <person name="Martinez M.J."/>
            <person name="Novotny C."/>
            <person name="Magnuson J.K."/>
            <person name="Spatafora J.W."/>
            <person name="Maurice S."/>
            <person name="Pangilinan J."/>
            <person name="Andreopoulos W."/>
            <person name="LaButti K."/>
            <person name="Hundley H."/>
            <person name="Na H."/>
            <person name="Kuo A."/>
            <person name="Barry K."/>
            <person name="Lipzen A."/>
            <person name="Henrissat B."/>
            <person name="Riley R."/>
            <person name="Ahrendt S."/>
            <person name="Nagy L.G."/>
            <person name="Grigoriev I.V."/>
            <person name="Martin F."/>
            <person name="Rosso M.N."/>
        </authorList>
    </citation>
    <scope>NUCLEOTIDE SEQUENCE</scope>
    <source>
        <strain evidence="1">CBS 384.51</strain>
    </source>
</reference>
<protein>
    <submittedName>
        <fullName evidence="1">Uncharacterized protein</fullName>
    </submittedName>
</protein>
<comment type="caution">
    <text evidence="1">The sequence shown here is derived from an EMBL/GenBank/DDBJ whole genome shotgun (WGS) entry which is preliminary data.</text>
</comment>
<keyword evidence="2" id="KW-1185">Reference proteome</keyword>
<dbReference type="EMBL" id="MU274902">
    <property type="protein sequence ID" value="KAI0093369.1"/>
    <property type="molecule type" value="Genomic_DNA"/>
</dbReference>
<evidence type="ECO:0000313" key="1">
    <source>
        <dbReference type="EMBL" id="KAI0093369.1"/>
    </source>
</evidence>
<organism evidence="1 2">
    <name type="scientific">Irpex rosettiformis</name>
    <dbReference type="NCBI Taxonomy" id="378272"/>
    <lineage>
        <taxon>Eukaryota</taxon>
        <taxon>Fungi</taxon>
        <taxon>Dikarya</taxon>
        <taxon>Basidiomycota</taxon>
        <taxon>Agaricomycotina</taxon>
        <taxon>Agaricomycetes</taxon>
        <taxon>Polyporales</taxon>
        <taxon>Irpicaceae</taxon>
        <taxon>Irpex</taxon>
    </lineage>
</organism>
<accession>A0ACB8UH50</accession>